<reference evidence="8" key="1">
    <citation type="journal article" date="2023" name="Nat. Commun.">
        <title>Diploid and tetraploid genomes of Acorus and the evolution of monocots.</title>
        <authorList>
            <person name="Ma L."/>
            <person name="Liu K.W."/>
            <person name="Li Z."/>
            <person name="Hsiao Y.Y."/>
            <person name="Qi Y."/>
            <person name="Fu T."/>
            <person name="Tang G.D."/>
            <person name="Zhang D."/>
            <person name="Sun W.H."/>
            <person name="Liu D.K."/>
            <person name="Li Y."/>
            <person name="Chen G.Z."/>
            <person name="Liu X.D."/>
            <person name="Liao X.Y."/>
            <person name="Jiang Y.T."/>
            <person name="Yu X."/>
            <person name="Hao Y."/>
            <person name="Huang J."/>
            <person name="Zhao X.W."/>
            <person name="Ke S."/>
            <person name="Chen Y.Y."/>
            <person name="Wu W.L."/>
            <person name="Hsu J.L."/>
            <person name="Lin Y.F."/>
            <person name="Huang M.D."/>
            <person name="Li C.Y."/>
            <person name="Huang L."/>
            <person name="Wang Z.W."/>
            <person name="Zhao X."/>
            <person name="Zhong W.Y."/>
            <person name="Peng D.H."/>
            <person name="Ahmad S."/>
            <person name="Lan S."/>
            <person name="Zhang J.S."/>
            <person name="Tsai W.C."/>
            <person name="Van de Peer Y."/>
            <person name="Liu Z.J."/>
        </authorList>
    </citation>
    <scope>NUCLEOTIDE SEQUENCE</scope>
    <source>
        <strain evidence="8">CP</strain>
    </source>
</reference>
<name>A0AAV9EQH7_ACOCL</name>
<comment type="caution">
    <text evidence="8">The sequence shown here is derived from an EMBL/GenBank/DDBJ whole genome shotgun (WGS) entry which is preliminary data.</text>
</comment>
<dbReference type="InterPro" id="IPR057949">
    <property type="entry name" value="TPR_TEX10"/>
</dbReference>
<organism evidence="8 9">
    <name type="scientific">Acorus calamus</name>
    <name type="common">Sweet flag</name>
    <dbReference type="NCBI Taxonomy" id="4465"/>
    <lineage>
        <taxon>Eukaryota</taxon>
        <taxon>Viridiplantae</taxon>
        <taxon>Streptophyta</taxon>
        <taxon>Embryophyta</taxon>
        <taxon>Tracheophyta</taxon>
        <taxon>Spermatophyta</taxon>
        <taxon>Magnoliopsida</taxon>
        <taxon>Liliopsida</taxon>
        <taxon>Acoraceae</taxon>
        <taxon>Acorus</taxon>
    </lineage>
</organism>
<dbReference type="GO" id="GO:0005634">
    <property type="term" value="C:nucleus"/>
    <property type="evidence" value="ECO:0007669"/>
    <property type="project" value="UniProtKB-SubCell"/>
</dbReference>
<dbReference type="InterPro" id="IPR024679">
    <property type="entry name" value="Ipi1_N"/>
</dbReference>
<evidence type="ECO:0008006" key="10">
    <source>
        <dbReference type="Google" id="ProtNLM"/>
    </source>
</evidence>
<evidence type="ECO:0000256" key="4">
    <source>
        <dbReference type="ARBA" id="ARBA00023242"/>
    </source>
</evidence>
<dbReference type="InterPro" id="IPR011989">
    <property type="entry name" value="ARM-like"/>
</dbReference>
<dbReference type="Pfam" id="PF25781">
    <property type="entry name" value="TPR_TEX10"/>
    <property type="match status" value="2"/>
</dbReference>
<evidence type="ECO:0000256" key="5">
    <source>
        <dbReference type="SAM" id="MobiDB-lite"/>
    </source>
</evidence>
<dbReference type="SUPFAM" id="SSF48371">
    <property type="entry name" value="ARM repeat"/>
    <property type="match status" value="1"/>
</dbReference>
<keyword evidence="4" id="KW-0539">Nucleus</keyword>
<sequence>MVRSKPKQAPSKKQSRGVDFKKIKRKIGRKLPPPKNATNVQIKSKAIVLPEQSLASDRSGLAVSKKGLTLKELLQQSSHHNPKIRKVALIGIRDLALKFRSEIKIHKLAIIQKVRERICDNDAVIREELHNLLKKVIFPILKEDLNGPLVSSIMAYVFNAMTHLSVDVRLMAFKFFDLVVLNCPSSFLLYAEKVLDNYGDILRNNQIYLQDKSKLKTALAGLVHCLSLLSSFNEKKPSYDQKTEGWKPLHAFESKIPDKHLGISSIINKLEGLVPILISCFQELTGLIRAMPVLDAVTFDCIFSLLQSINLAAEYAIYRMGLHQGLGISYNSQDMMRKTENSVLVFLKKFLEGFPIYPIHNSSEMIDDRYFILNVKITEIFFHMSKWIDDDASLMERFLIFIENALAGQICNNVRSRKMLQENYLIRLVPFIPGLVSQMMSHWKVCLLQAFTVTFKDLKVNSKLNTACLSAIEEMLLPGQKQNTLPPDFFSSDILSFQVTWMGELPELLLRLGDKEPSMSKVILNLQLRIGQCSPLKSYLAQEYDSMQIPLSQFFCTFIDNGDLHYGPFDKLPRDCQELAVSCLYYFSCFNPLLLKSLTLCFLNCRVDSSILLRIIEVLHSSFKAGHVQIADQLCFLITIIARLKVFPEKSYYRKEDDKFSNRETFQVITTAICSSVTQMGDNALILKLLLPIILKEMSIKPPLDNMYAMLKMVVMLDSKPTRLPEEFMGTLGHSLCSYLIAAAFILVENNDEMHNQQMLMCQYFIQPCILLFIGSEKLLNLVLGLLDSAVVEYDIAPFSHSGAESMFELSNRVQAVASILIIMHKHVRLHPRLSSSRAAIKTILQKIHGLQFSKEKSVNLEERGRIQCTFDQLRTETNKLHCWNNEDLL</sequence>
<keyword evidence="9" id="KW-1185">Reference proteome</keyword>
<evidence type="ECO:0000313" key="9">
    <source>
        <dbReference type="Proteomes" id="UP001180020"/>
    </source>
</evidence>
<dbReference type="PANTHER" id="PTHR16056:SF2">
    <property type="entry name" value="TESTIS-EXPRESSED PROTEIN 10"/>
    <property type="match status" value="1"/>
</dbReference>
<dbReference type="Gene3D" id="1.25.10.10">
    <property type="entry name" value="Leucine-rich Repeat Variant"/>
    <property type="match status" value="1"/>
</dbReference>
<feature type="domain" description="TEX10-like TPR repeats" evidence="7">
    <location>
        <begin position="500"/>
        <end position="626"/>
    </location>
</feature>
<feature type="domain" description="TEX10-like TPR repeats" evidence="7">
    <location>
        <begin position="668"/>
        <end position="861"/>
    </location>
</feature>
<protein>
    <recommendedName>
        <fullName evidence="10">Pre-rRNA-processing protein Ipi1 N-terminal domain-containing protein</fullName>
    </recommendedName>
</protein>
<evidence type="ECO:0000256" key="1">
    <source>
        <dbReference type="ARBA" id="ARBA00004604"/>
    </source>
</evidence>
<evidence type="ECO:0000313" key="8">
    <source>
        <dbReference type="EMBL" id="KAK1315958.1"/>
    </source>
</evidence>
<reference evidence="8" key="2">
    <citation type="submission" date="2023-06" db="EMBL/GenBank/DDBJ databases">
        <authorList>
            <person name="Ma L."/>
            <person name="Liu K.-W."/>
            <person name="Li Z."/>
            <person name="Hsiao Y.-Y."/>
            <person name="Qi Y."/>
            <person name="Fu T."/>
            <person name="Tang G."/>
            <person name="Zhang D."/>
            <person name="Sun W.-H."/>
            <person name="Liu D.-K."/>
            <person name="Li Y."/>
            <person name="Chen G.-Z."/>
            <person name="Liu X.-D."/>
            <person name="Liao X.-Y."/>
            <person name="Jiang Y.-T."/>
            <person name="Yu X."/>
            <person name="Hao Y."/>
            <person name="Huang J."/>
            <person name="Zhao X.-W."/>
            <person name="Ke S."/>
            <person name="Chen Y.-Y."/>
            <person name="Wu W.-L."/>
            <person name="Hsu J.-L."/>
            <person name="Lin Y.-F."/>
            <person name="Huang M.-D."/>
            <person name="Li C.-Y."/>
            <person name="Huang L."/>
            <person name="Wang Z.-W."/>
            <person name="Zhao X."/>
            <person name="Zhong W.-Y."/>
            <person name="Peng D.-H."/>
            <person name="Ahmad S."/>
            <person name="Lan S."/>
            <person name="Zhang J.-S."/>
            <person name="Tsai W.-C."/>
            <person name="Van De Peer Y."/>
            <person name="Liu Z.-J."/>
        </authorList>
    </citation>
    <scope>NUCLEOTIDE SEQUENCE</scope>
    <source>
        <strain evidence="8">CP</strain>
        <tissue evidence="8">Leaves</tissue>
    </source>
</reference>
<comment type="similarity">
    <text evidence="3">Belongs to the IPI1/TEX10 family.</text>
</comment>
<dbReference type="InterPro" id="IPR016024">
    <property type="entry name" value="ARM-type_fold"/>
</dbReference>
<dbReference type="PANTHER" id="PTHR16056">
    <property type="entry name" value="REGULATOR OF MICROTUBULE DYNAMICS PROTEIN"/>
    <property type="match status" value="1"/>
</dbReference>
<proteinExistence type="inferred from homology"/>
<evidence type="ECO:0000256" key="3">
    <source>
        <dbReference type="ARBA" id="ARBA00006427"/>
    </source>
</evidence>
<dbReference type="Pfam" id="PF12333">
    <property type="entry name" value="Ipi1_N"/>
    <property type="match status" value="1"/>
</dbReference>
<dbReference type="Proteomes" id="UP001180020">
    <property type="component" value="Unassembled WGS sequence"/>
</dbReference>
<evidence type="ECO:0000259" key="6">
    <source>
        <dbReference type="Pfam" id="PF12333"/>
    </source>
</evidence>
<evidence type="ECO:0000259" key="7">
    <source>
        <dbReference type="Pfam" id="PF25781"/>
    </source>
</evidence>
<evidence type="ECO:0000256" key="2">
    <source>
        <dbReference type="ARBA" id="ARBA00004642"/>
    </source>
</evidence>
<accession>A0AAV9EQH7</accession>
<feature type="domain" description="Pre-rRNA-processing protein Ipi1 N-terminal" evidence="6">
    <location>
        <begin position="148"/>
        <end position="216"/>
    </location>
</feature>
<dbReference type="AlphaFoldDB" id="A0AAV9EQH7"/>
<feature type="region of interest" description="Disordered" evidence="5">
    <location>
        <begin position="1"/>
        <end position="37"/>
    </location>
</feature>
<dbReference type="EMBL" id="JAUJYO010000005">
    <property type="protein sequence ID" value="KAK1315958.1"/>
    <property type="molecule type" value="Genomic_DNA"/>
</dbReference>
<gene>
    <name evidence="8" type="ORF">QJS10_CPA05g00739</name>
</gene>
<dbReference type="FunFam" id="1.25.10.10:FF:000348">
    <property type="entry name" value="uncharacterized protein LOC106763108 isoform X2"/>
    <property type="match status" value="1"/>
</dbReference>
<comment type="subcellular location">
    <subcellularLocation>
        <location evidence="1">Nucleus</location>
        <location evidence="1">Nucleolus</location>
    </subcellularLocation>
    <subcellularLocation>
        <location evidence="2">Nucleus</location>
        <location evidence="2">Nucleoplasm</location>
    </subcellularLocation>
</comment>